<dbReference type="RefSeq" id="WP_204654208.1">
    <property type="nucleotide sequence ID" value="NZ_JAFBFD010000022.1"/>
</dbReference>
<protein>
    <submittedName>
        <fullName evidence="3">Uncharacterized protein</fullName>
    </submittedName>
</protein>
<gene>
    <name evidence="3" type="ORF">ACFO5I_04210</name>
</gene>
<evidence type="ECO:0000256" key="2">
    <source>
        <dbReference type="SAM" id="Phobius"/>
    </source>
</evidence>
<organism evidence="3 4">
    <name type="scientific">Enterococcus lemanii</name>
    <dbReference type="NCBI Taxonomy" id="1159752"/>
    <lineage>
        <taxon>Bacteria</taxon>
        <taxon>Bacillati</taxon>
        <taxon>Bacillota</taxon>
        <taxon>Bacilli</taxon>
        <taxon>Lactobacillales</taxon>
        <taxon>Enterococcaceae</taxon>
        <taxon>Enterococcus</taxon>
    </lineage>
</organism>
<sequence length="154" mass="17239">MEILTVLSLFFELLVDFLPFILIIMITTSLKKIAQNQKKSAAKVVAQKKQETDDLVKRGKNLSEVSKGEHPQTSFVSKKKQTTLTQRRNQSRSLEKQPVERPSSASTLVPPVATQKITPQPIPAPHEKPVLAADTLVQAMIYKEILDKPLALRD</sequence>
<keyword evidence="4" id="KW-1185">Reference proteome</keyword>
<keyword evidence="2" id="KW-1133">Transmembrane helix</keyword>
<feature type="compositionally biased region" description="Polar residues" evidence="1">
    <location>
        <begin position="71"/>
        <end position="92"/>
    </location>
</feature>
<feature type="region of interest" description="Disordered" evidence="1">
    <location>
        <begin position="56"/>
        <end position="126"/>
    </location>
</feature>
<keyword evidence="2" id="KW-0812">Transmembrane</keyword>
<evidence type="ECO:0000313" key="3">
    <source>
        <dbReference type="EMBL" id="MFC4718931.1"/>
    </source>
</evidence>
<keyword evidence="2" id="KW-0472">Membrane</keyword>
<reference evidence="4" key="1">
    <citation type="journal article" date="2019" name="Int. J. Syst. Evol. Microbiol.">
        <title>The Global Catalogue of Microorganisms (GCM) 10K type strain sequencing project: providing services to taxonomists for standard genome sequencing and annotation.</title>
        <authorList>
            <consortium name="The Broad Institute Genomics Platform"/>
            <consortium name="The Broad Institute Genome Sequencing Center for Infectious Disease"/>
            <person name="Wu L."/>
            <person name="Ma J."/>
        </authorList>
    </citation>
    <scope>NUCLEOTIDE SEQUENCE [LARGE SCALE GENOMIC DNA]</scope>
    <source>
        <strain evidence="4">CGMCC 1.19032</strain>
    </source>
</reference>
<evidence type="ECO:0000256" key="1">
    <source>
        <dbReference type="SAM" id="MobiDB-lite"/>
    </source>
</evidence>
<dbReference type="EMBL" id="JBHSGS010000022">
    <property type="protein sequence ID" value="MFC4718931.1"/>
    <property type="molecule type" value="Genomic_DNA"/>
</dbReference>
<name>A0ABV9MUV6_9ENTE</name>
<evidence type="ECO:0000313" key="4">
    <source>
        <dbReference type="Proteomes" id="UP001595969"/>
    </source>
</evidence>
<comment type="caution">
    <text evidence="3">The sequence shown here is derived from an EMBL/GenBank/DDBJ whole genome shotgun (WGS) entry which is preliminary data.</text>
</comment>
<feature type="transmembrane region" description="Helical" evidence="2">
    <location>
        <begin position="6"/>
        <end position="30"/>
    </location>
</feature>
<proteinExistence type="predicted"/>
<accession>A0ABV9MUV6</accession>
<dbReference type="Proteomes" id="UP001595969">
    <property type="component" value="Unassembled WGS sequence"/>
</dbReference>